<proteinExistence type="predicted"/>
<feature type="coiled-coil region" evidence="1">
    <location>
        <begin position="271"/>
        <end position="298"/>
    </location>
</feature>
<evidence type="ECO:0000256" key="1">
    <source>
        <dbReference type="SAM" id="Coils"/>
    </source>
</evidence>
<organism evidence="2">
    <name type="scientific">Heliothis virescens</name>
    <name type="common">Tobacco budworm moth</name>
    <dbReference type="NCBI Taxonomy" id="7102"/>
    <lineage>
        <taxon>Eukaryota</taxon>
        <taxon>Metazoa</taxon>
        <taxon>Ecdysozoa</taxon>
        <taxon>Arthropoda</taxon>
        <taxon>Hexapoda</taxon>
        <taxon>Insecta</taxon>
        <taxon>Pterygota</taxon>
        <taxon>Neoptera</taxon>
        <taxon>Endopterygota</taxon>
        <taxon>Lepidoptera</taxon>
        <taxon>Glossata</taxon>
        <taxon>Ditrysia</taxon>
        <taxon>Noctuoidea</taxon>
        <taxon>Noctuidae</taxon>
        <taxon>Heliothinae</taxon>
        <taxon>Heliothis</taxon>
    </lineage>
</organism>
<dbReference type="AlphaFoldDB" id="A0A2A4JTP7"/>
<comment type="caution">
    <text evidence="2">The sequence shown here is derived from an EMBL/GenBank/DDBJ whole genome shotgun (WGS) entry which is preliminary data.</text>
</comment>
<dbReference type="EMBL" id="NWSH01000623">
    <property type="protein sequence ID" value="PCG75189.1"/>
    <property type="molecule type" value="Genomic_DNA"/>
</dbReference>
<keyword evidence="1" id="KW-0175">Coiled coil</keyword>
<name>A0A2A4JTP7_HELVI</name>
<reference evidence="2" key="1">
    <citation type="submission" date="2017-09" db="EMBL/GenBank/DDBJ databases">
        <title>Contemporary evolution of a Lepidopteran species, Heliothis virescens, in response to modern agricultural practices.</title>
        <authorList>
            <person name="Fritz M.L."/>
            <person name="Deyonke A.M."/>
            <person name="Papanicolaou A."/>
            <person name="Micinski S."/>
            <person name="Westbrook J."/>
            <person name="Gould F."/>
        </authorList>
    </citation>
    <scope>NUCLEOTIDE SEQUENCE [LARGE SCALE GENOMIC DNA]</scope>
    <source>
        <strain evidence="2">HvINT-</strain>
        <tissue evidence="2">Whole body</tissue>
    </source>
</reference>
<dbReference type="STRING" id="7102.A0A2A4JTP7"/>
<evidence type="ECO:0000313" key="2">
    <source>
        <dbReference type="EMBL" id="PCG75189.1"/>
    </source>
</evidence>
<gene>
    <name evidence="2" type="ORF">B5V51_12063</name>
</gene>
<sequence length="732" mass="84567">MSGLSENYYLRKCYLQQEQVPTQGMIRKKMTPPLAAVYFNSMNKRLKELAGLEPPLAGGGSDWYVPPEDLLKGRAVLKPVKKKILTNLSHRGIETLGAVLYERRQKSIQVQKENELYEKDIEYRQIVSDAAKLEWSNHATNAKQKITNHLLDDVNHFTQLYRHSLGKIESLLHESIIAEINKTRKELLQTMQKKYAADLKCQAKTIYENYDKKLKEEKARLKEEFVHQLDISNQTLSDKLHDIKVDKHAAVEKAKQFLKCKNFACSIYVALKEREESLKTTEEKKRVHTKEVKEINEAMLLKELDVHLARYEDKKRQELCKIWRKKICHFVRNFQNFVSYSLKMLPEKAEFFINMEKLMLLQINKVIEDPSSESIFVVEEEEFQFHTPIPQSVPFYLFCDRGYKAKVNQALCPKRVYSGTSQLPAIIINKQCLYAACDNINEFKEKFKDFLDGNQGDDADLRDDLIYEHFVPVNVASSQQLLDMKLESSLLQIVLQEIATRSDQNTHQDTCDYCNIPLCSCKTVVIKKPPETQCPSGSSSSVSMYPDIPMNIKMEQDHENEPKLEGYCAHVTPRKCTCAKMAKKKLVENFPVYMRPMKYSPPEIPNYEICPLSTLKVLVEEARKRRPPVLDKIPTKTYADKSTQCLDQEYETLCICFSNSEIDCLCYKDNVDPDMLDISWINIGEDSGKQSQAYMIQTVSSFATATAISLRNLLEDLPDLRDILKGKKRGFE</sequence>
<accession>A0A2A4JTP7</accession>
<protein>
    <submittedName>
        <fullName evidence="2">Uncharacterized protein</fullName>
    </submittedName>
</protein>